<accession>A0A4Y3WH16</accession>
<feature type="chain" id="PRO_5021184936" evidence="1">
    <location>
        <begin position="28"/>
        <end position="198"/>
    </location>
</feature>
<dbReference type="EMBL" id="BJNG01000005">
    <property type="protein sequence ID" value="GEC18292.1"/>
    <property type="molecule type" value="Genomic_DNA"/>
</dbReference>
<dbReference type="AlphaFoldDB" id="A0A4Y3WH16"/>
<evidence type="ECO:0000313" key="3">
    <source>
        <dbReference type="Proteomes" id="UP000320338"/>
    </source>
</evidence>
<dbReference type="RefSeq" id="WP_141276739.1">
    <property type="nucleotide sequence ID" value="NZ_BAAARZ010000025.1"/>
</dbReference>
<organism evidence="2 3">
    <name type="scientific">Pseudonocardia hydrocarbonoxydans</name>
    <dbReference type="NCBI Taxonomy" id="76726"/>
    <lineage>
        <taxon>Bacteria</taxon>
        <taxon>Bacillati</taxon>
        <taxon>Actinomycetota</taxon>
        <taxon>Actinomycetes</taxon>
        <taxon>Pseudonocardiales</taxon>
        <taxon>Pseudonocardiaceae</taxon>
        <taxon>Pseudonocardia</taxon>
    </lineage>
</organism>
<protein>
    <submittedName>
        <fullName evidence="2">Uncharacterized protein</fullName>
    </submittedName>
</protein>
<dbReference type="Proteomes" id="UP000320338">
    <property type="component" value="Unassembled WGS sequence"/>
</dbReference>
<evidence type="ECO:0000313" key="2">
    <source>
        <dbReference type="EMBL" id="GEC18292.1"/>
    </source>
</evidence>
<gene>
    <name evidence="2" type="ORF">PHY01_05750</name>
</gene>
<keyword evidence="1" id="KW-0732">Signal</keyword>
<reference evidence="2 3" key="1">
    <citation type="submission" date="2019-06" db="EMBL/GenBank/DDBJ databases">
        <title>Whole genome shotgun sequence of Pseudonocardia hydrocarbonoxydans NBRC 14498.</title>
        <authorList>
            <person name="Hosoyama A."/>
            <person name="Uohara A."/>
            <person name="Ohji S."/>
            <person name="Ichikawa N."/>
        </authorList>
    </citation>
    <scope>NUCLEOTIDE SEQUENCE [LARGE SCALE GENOMIC DNA]</scope>
    <source>
        <strain evidence="2 3">NBRC 14498</strain>
    </source>
</reference>
<feature type="signal peptide" evidence="1">
    <location>
        <begin position="1"/>
        <end position="27"/>
    </location>
</feature>
<sequence>MRTIRRIATIAATAAALAIGPVATAQAASPEIVDPAGDARNSFNVNIDEVDIRAVDVASNGTTLTYTIQVGDFPALQNRTYVYDVALTLPGGVVLHAAATNANPPLSRLEFRDALLSVGGFGEDDFQYAVPGTSSVDRTTDTVTLSFPVAAVEAESAARGIEVIGAAVSASRADSSSSTNFRVVATDTASGGAFTLGG</sequence>
<comment type="caution">
    <text evidence="2">The sequence shown here is derived from an EMBL/GenBank/DDBJ whole genome shotgun (WGS) entry which is preliminary data.</text>
</comment>
<keyword evidence="3" id="KW-1185">Reference proteome</keyword>
<name>A0A4Y3WH16_9PSEU</name>
<proteinExistence type="predicted"/>
<evidence type="ECO:0000256" key="1">
    <source>
        <dbReference type="SAM" id="SignalP"/>
    </source>
</evidence>